<feature type="active site" evidence="9">
    <location>
        <position position="49"/>
    </location>
</feature>
<comment type="subunit">
    <text evidence="9">Homodimer.</text>
</comment>
<comment type="function">
    <text evidence="9">Digests double-stranded RNA. Involved in the processing of primary rRNA transcript to yield the immediate precursors to the large and small rRNAs (23S and 16S). Processes some mRNAs, and tRNAs when they are encoded in the rRNA operon. Processes pre-crRNA and tracrRNA of type II CRISPR loci if present in the organism.</text>
</comment>
<sequence>MNNSYLQLLRPYHILPKNPDLYLEALTHSSYANEENLEKDYQRLEFMGDAVFQIVSADMIFKKYPFMQEGEMTKLRIKLVQEVSLAQLGRHIKINTYMRLGHGEEKSHGRDKDSLIADCVEAFLGAIYIDHGFKVAKKVALSWLNWIFKDLPDLEVNDYKSQLQELIQSDSREPLRYVEIKSLGSDNNKTFYFKVVHNGIELGRGKGKTKKEAEQFAAKEALLKVAK</sequence>
<dbReference type="GO" id="GO:0019843">
    <property type="term" value="F:rRNA binding"/>
    <property type="evidence" value="ECO:0007669"/>
    <property type="project" value="UniProtKB-KW"/>
</dbReference>
<keyword evidence="7 9" id="KW-0378">Hydrolase</keyword>
<accession>A0A9D1G8A8</accession>
<keyword evidence="9" id="KW-0819">tRNA processing</keyword>
<protein>
    <recommendedName>
        <fullName evidence="9">Ribonuclease 3</fullName>
        <ecNumber evidence="9">3.1.26.3</ecNumber>
    </recommendedName>
    <alternativeName>
        <fullName evidence="9">Ribonuclease III</fullName>
        <shortName evidence="9">RNase III</shortName>
    </alternativeName>
</protein>
<evidence type="ECO:0000259" key="10">
    <source>
        <dbReference type="PROSITE" id="PS50137"/>
    </source>
</evidence>
<reference evidence="12" key="2">
    <citation type="journal article" date="2021" name="PeerJ">
        <title>Extensive microbial diversity within the chicken gut microbiome revealed by metagenomics and culture.</title>
        <authorList>
            <person name="Gilroy R."/>
            <person name="Ravi A."/>
            <person name="Getino M."/>
            <person name="Pursley I."/>
            <person name="Horton D.L."/>
            <person name="Alikhan N.F."/>
            <person name="Baker D."/>
            <person name="Gharbi K."/>
            <person name="Hall N."/>
            <person name="Watson M."/>
            <person name="Adriaenssens E.M."/>
            <person name="Foster-Nyarko E."/>
            <person name="Jarju S."/>
            <person name="Secka A."/>
            <person name="Antonio M."/>
            <person name="Oren A."/>
            <person name="Chaudhuri R.R."/>
            <person name="La Ragione R."/>
            <person name="Hildebrand F."/>
            <person name="Pallen M.J."/>
        </authorList>
    </citation>
    <scope>NUCLEOTIDE SEQUENCE</scope>
    <source>
        <strain evidence="12">14508</strain>
    </source>
</reference>
<dbReference type="EMBL" id="DVKI01000103">
    <property type="protein sequence ID" value="HIT17384.1"/>
    <property type="molecule type" value="Genomic_DNA"/>
</dbReference>
<keyword evidence="9" id="KW-0460">Magnesium</keyword>
<keyword evidence="6 9" id="KW-0255">Endonuclease</keyword>
<comment type="caution">
    <text evidence="12">The sequence shown here is derived from an EMBL/GenBank/DDBJ whole genome shotgun (WGS) entry which is preliminary data.</text>
</comment>
<dbReference type="Pfam" id="PF00035">
    <property type="entry name" value="dsrm"/>
    <property type="match status" value="1"/>
</dbReference>
<dbReference type="GO" id="GO:0008033">
    <property type="term" value="P:tRNA processing"/>
    <property type="evidence" value="ECO:0007669"/>
    <property type="project" value="UniProtKB-KW"/>
</dbReference>
<dbReference type="CDD" id="cd00593">
    <property type="entry name" value="RIBOc"/>
    <property type="match status" value="1"/>
</dbReference>
<dbReference type="GO" id="GO:0004525">
    <property type="term" value="F:ribonuclease III activity"/>
    <property type="evidence" value="ECO:0007669"/>
    <property type="project" value="UniProtKB-UniRule"/>
</dbReference>
<dbReference type="NCBIfam" id="TIGR02191">
    <property type="entry name" value="RNaseIII"/>
    <property type="match status" value="1"/>
</dbReference>
<dbReference type="PROSITE" id="PS50142">
    <property type="entry name" value="RNASE_3_2"/>
    <property type="match status" value="1"/>
</dbReference>
<keyword evidence="9" id="KW-0699">rRNA-binding</keyword>
<evidence type="ECO:0000313" key="12">
    <source>
        <dbReference type="EMBL" id="HIT17384.1"/>
    </source>
</evidence>
<comment type="cofactor">
    <cofactor evidence="9">
        <name>Mg(2+)</name>
        <dbReference type="ChEBI" id="CHEBI:18420"/>
    </cofactor>
</comment>
<evidence type="ECO:0000256" key="5">
    <source>
        <dbReference type="ARBA" id="ARBA00022722"/>
    </source>
</evidence>
<evidence type="ECO:0000313" key="13">
    <source>
        <dbReference type="Proteomes" id="UP000886893"/>
    </source>
</evidence>
<dbReference type="Gene3D" id="3.30.160.20">
    <property type="match status" value="1"/>
</dbReference>
<dbReference type="Gene3D" id="1.10.1520.10">
    <property type="entry name" value="Ribonuclease III domain"/>
    <property type="match status" value="1"/>
</dbReference>
<dbReference type="InterPro" id="IPR036389">
    <property type="entry name" value="RNase_III_sf"/>
</dbReference>
<dbReference type="InterPro" id="IPR011907">
    <property type="entry name" value="RNase_III"/>
</dbReference>
<dbReference type="FunFam" id="1.10.1520.10:FF:000001">
    <property type="entry name" value="Ribonuclease 3"/>
    <property type="match status" value="1"/>
</dbReference>
<feature type="binding site" evidence="9">
    <location>
        <position position="45"/>
    </location>
    <ligand>
        <name>Mg(2+)</name>
        <dbReference type="ChEBI" id="CHEBI:18420"/>
    </ligand>
</feature>
<comment type="subcellular location">
    <subcellularLocation>
        <location evidence="9">Cytoplasm</location>
    </subcellularLocation>
</comment>
<dbReference type="Pfam" id="PF14622">
    <property type="entry name" value="Ribonucleas_3_3"/>
    <property type="match status" value="1"/>
</dbReference>
<dbReference type="EC" id="3.1.26.3" evidence="9"/>
<comment type="catalytic activity">
    <reaction evidence="1 9">
        <text>Endonucleolytic cleavage to 5'-phosphomonoester.</text>
        <dbReference type="EC" id="3.1.26.3"/>
    </reaction>
</comment>
<dbReference type="GO" id="GO:0046872">
    <property type="term" value="F:metal ion binding"/>
    <property type="evidence" value="ECO:0007669"/>
    <property type="project" value="UniProtKB-KW"/>
</dbReference>
<evidence type="ECO:0000259" key="11">
    <source>
        <dbReference type="PROSITE" id="PS50142"/>
    </source>
</evidence>
<evidence type="ECO:0000256" key="3">
    <source>
        <dbReference type="ARBA" id="ARBA00022552"/>
    </source>
</evidence>
<feature type="binding site" evidence="9">
    <location>
        <position position="118"/>
    </location>
    <ligand>
        <name>Mg(2+)</name>
        <dbReference type="ChEBI" id="CHEBI:18420"/>
    </ligand>
</feature>
<dbReference type="SUPFAM" id="SSF54768">
    <property type="entry name" value="dsRNA-binding domain-like"/>
    <property type="match status" value="1"/>
</dbReference>
<comment type="similarity">
    <text evidence="2">Belongs to the ribonuclease III family.</text>
</comment>
<dbReference type="SUPFAM" id="SSF69065">
    <property type="entry name" value="RNase III domain-like"/>
    <property type="match status" value="1"/>
</dbReference>
<evidence type="ECO:0000256" key="6">
    <source>
        <dbReference type="ARBA" id="ARBA00022759"/>
    </source>
</evidence>
<feature type="binding site" evidence="9">
    <location>
        <position position="121"/>
    </location>
    <ligand>
        <name>Mg(2+)</name>
        <dbReference type="ChEBI" id="CHEBI:18420"/>
    </ligand>
</feature>
<dbReference type="GO" id="GO:0010468">
    <property type="term" value="P:regulation of gene expression"/>
    <property type="evidence" value="ECO:0007669"/>
    <property type="project" value="TreeGrafter"/>
</dbReference>
<dbReference type="GO" id="GO:0006397">
    <property type="term" value="P:mRNA processing"/>
    <property type="evidence" value="ECO:0007669"/>
    <property type="project" value="UniProtKB-UniRule"/>
</dbReference>
<dbReference type="HAMAP" id="MF_00104">
    <property type="entry name" value="RNase_III"/>
    <property type="match status" value="1"/>
</dbReference>
<dbReference type="AlphaFoldDB" id="A0A9D1G8A8"/>
<feature type="domain" description="DRBM" evidence="10">
    <location>
        <begin position="158"/>
        <end position="227"/>
    </location>
</feature>
<organism evidence="12 13">
    <name type="scientific">Candidatus Caccosoma faecigallinarum</name>
    <dbReference type="NCBI Taxonomy" id="2840720"/>
    <lineage>
        <taxon>Bacteria</taxon>
        <taxon>Bacillati</taxon>
        <taxon>Bacillota</taxon>
        <taxon>Bacillota incertae sedis</taxon>
        <taxon>Candidatus Caccosoma</taxon>
    </lineage>
</organism>
<keyword evidence="8 9" id="KW-0694">RNA-binding</keyword>
<evidence type="ECO:0000256" key="7">
    <source>
        <dbReference type="ARBA" id="ARBA00022801"/>
    </source>
</evidence>
<feature type="domain" description="RNase III" evidence="11">
    <location>
        <begin position="5"/>
        <end position="132"/>
    </location>
</feature>
<evidence type="ECO:0000256" key="1">
    <source>
        <dbReference type="ARBA" id="ARBA00000109"/>
    </source>
</evidence>
<dbReference type="PANTHER" id="PTHR11207">
    <property type="entry name" value="RIBONUCLEASE III"/>
    <property type="match status" value="1"/>
</dbReference>
<evidence type="ECO:0000256" key="4">
    <source>
        <dbReference type="ARBA" id="ARBA00022664"/>
    </source>
</evidence>
<keyword evidence="5 9" id="KW-0540">Nuclease</keyword>
<dbReference type="CDD" id="cd10845">
    <property type="entry name" value="DSRM_RNAse_III_family"/>
    <property type="match status" value="1"/>
</dbReference>
<dbReference type="GO" id="GO:0005737">
    <property type="term" value="C:cytoplasm"/>
    <property type="evidence" value="ECO:0007669"/>
    <property type="project" value="UniProtKB-SubCell"/>
</dbReference>
<evidence type="ECO:0000256" key="9">
    <source>
        <dbReference type="HAMAP-Rule" id="MF_00104"/>
    </source>
</evidence>
<keyword evidence="9" id="KW-0479">Metal-binding</keyword>
<dbReference type="PROSITE" id="PS50137">
    <property type="entry name" value="DS_RBD"/>
    <property type="match status" value="1"/>
</dbReference>
<dbReference type="InterPro" id="IPR000999">
    <property type="entry name" value="RNase_III_dom"/>
</dbReference>
<reference evidence="12" key="1">
    <citation type="submission" date="2020-10" db="EMBL/GenBank/DDBJ databases">
        <authorList>
            <person name="Gilroy R."/>
        </authorList>
    </citation>
    <scope>NUCLEOTIDE SEQUENCE</scope>
    <source>
        <strain evidence="12">14508</strain>
    </source>
</reference>
<name>A0A9D1G8A8_9FIRM</name>
<keyword evidence="3 9" id="KW-0698">rRNA processing</keyword>
<dbReference type="GO" id="GO:0006364">
    <property type="term" value="P:rRNA processing"/>
    <property type="evidence" value="ECO:0007669"/>
    <property type="project" value="UniProtKB-UniRule"/>
</dbReference>
<gene>
    <name evidence="9 12" type="primary">rnc</name>
    <name evidence="12" type="ORF">IAD04_03255</name>
</gene>
<keyword evidence="4 9" id="KW-0507">mRNA processing</keyword>
<proteinExistence type="inferred from homology"/>
<dbReference type="SMART" id="SM00358">
    <property type="entry name" value="DSRM"/>
    <property type="match status" value="1"/>
</dbReference>
<feature type="active site" evidence="9">
    <location>
        <position position="121"/>
    </location>
</feature>
<evidence type="ECO:0000256" key="8">
    <source>
        <dbReference type="ARBA" id="ARBA00022884"/>
    </source>
</evidence>
<dbReference type="GO" id="GO:0003725">
    <property type="term" value="F:double-stranded RNA binding"/>
    <property type="evidence" value="ECO:0007669"/>
    <property type="project" value="TreeGrafter"/>
</dbReference>
<dbReference type="InterPro" id="IPR014720">
    <property type="entry name" value="dsRBD_dom"/>
</dbReference>
<dbReference type="PANTHER" id="PTHR11207:SF0">
    <property type="entry name" value="RIBONUCLEASE 3"/>
    <property type="match status" value="1"/>
</dbReference>
<keyword evidence="9" id="KW-0963">Cytoplasm</keyword>
<evidence type="ECO:0000256" key="2">
    <source>
        <dbReference type="ARBA" id="ARBA00010183"/>
    </source>
</evidence>
<dbReference type="SMART" id="SM00535">
    <property type="entry name" value="RIBOc"/>
    <property type="match status" value="1"/>
</dbReference>
<dbReference type="Proteomes" id="UP000886893">
    <property type="component" value="Unassembled WGS sequence"/>
</dbReference>